<dbReference type="OrthoDB" id="291007at2759"/>
<accession>A0A8S1LL22</accession>
<evidence type="ECO:0008006" key="6">
    <source>
        <dbReference type="Google" id="ProtNLM"/>
    </source>
</evidence>
<keyword evidence="5" id="KW-1185">Reference proteome</keyword>
<evidence type="ECO:0000313" key="4">
    <source>
        <dbReference type="EMBL" id="CAD8063444.1"/>
    </source>
</evidence>
<protein>
    <recommendedName>
        <fullName evidence="6">Insulin-like growth factor binding protein, N-terminal</fullName>
    </recommendedName>
</protein>
<dbReference type="Pfam" id="PF13948">
    <property type="entry name" value="DUF4215"/>
    <property type="match status" value="4"/>
</dbReference>
<dbReference type="SMART" id="SM00261">
    <property type="entry name" value="FU"/>
    <property type="match status" value="6"/>
</dbReference>
<sequence>MIKKILIITIFLQTQRSEWLKEHQYAQKDTLMNNMQVKNDICQNTDYMINSYLSNKAYYINCTTPLKNYITLNSNTNQVYNCDYEQCKFYCQYKCLISFDLYYQGIWMNNLLEFQIYKYNYIYYHTSNNYQLNKDFCDDSYYEIQQINITHSQVSILNFTISTNIVGNGQVSLRNIHILNFYYNCYPKCQTCSGPENNQCSSCFYGIQENQICPPCPFNQYYVQYKGCFPKCNFIEPLCLNGFCKLCQSSELFSLNLQNYTEWVFWSVIYDHQIQDTVPQVFWFNQLIYGILKNNSGISRLILEIVPKIGYYVGLSIQLIFFDELPPNCGIHIKFNRTYYGSIFNTSSGIRLHNFTTSNCTKYEYSYQQYQNYQLCEIYGYFDIPQYPFLFTAIGNLTNPQVGWAMMGIQITSDYCTNYCLECDISYKCKICEIPYLLYRDGTCIQECNDLYQKNNGSYCKDFDDETQYSELLIKENIIQTFEYNSQYNLIHQNGNNFLKGQNIHYSFWNGFLIFGGAYVWAQAKFERILQIDRPHHSVSIAFYILYGPEFPSDSQFIITIQQSYQIIKYKSQAINQNDDGTFIDIVSEKRIHQQNVLNITFECKGENNEPIKAFCGLYNFYLAVHYCQPYCRQCIDQQSCQDWNRTDYLTQIQFSQADCQIKQYFDIHTSLCISCPLQCKRCTSKFSCQECENSYRLTNLGCFCAKNQYEELNQCQDCPLKCNQCLSNTFCFECVDIVNMRLVNGLCECIDGYSWDSNINKCHSDCTSNCPQECQNECIQCILGKCYECENEWYVDPIKNICIEKCGDFIQLPNEQCETSFILPYKGCQNCKPRCQSTCSNCSTSGIGCLECIEGYSLIDNLCYSICGDMIITVDEQCDDGNFIYGDGCHFCQYSCQDSCQDCINGICYNYQLQHPLTKMQCDPMIGNELENNSELCNLIGDLYLLSNLYNINFGCDLNCQKCFFKVCQSCNQNYMISTYSKQCTQHTQLFDLVDHCDQQIGNICSKCFDYAYFDIMEQRCKPKSLNINQCQNLMIQVPDQLCNQCFENCIKCSNNDCIKCMEGYYFDDQFQCISYCGDGILTNNEQCEIYDDNCQNCEFQQFQYCLVQFQDTCLQCKYGFHFNFISKICESICRDGQKADDEECEFDNQNIQSGCKYYCSEDCICILEDQQIINAEDLDDTITINNQIFINQNDLNQINNDSDQQNCGNAKFQPSLNEQCDDGNTIGGDGCSETCTNEPFFKCQHFENQQSECSYLEVPDFFLNRLSDEQNSLQIIDLQFSQEIKLNQTNTIENLATYSIEPYTQYKLIVIPLVNLTTELLMPHYQFSIQFQENVDNSKFNIRFKENIIFNSNNIGLKSYNKNDIYE</sequence>
<keyword evidence="3" id="KW-1015">Disulfide bond</keyword>
<dbReference type="InterPro" id="IPR011936">
    <property type="entry name" value="Myxo_disulph_rpt"/>
</dbReference>
<dbReference type="InterPro" id="IPR006212">
    <property type="entry name" value="Furin_repeat"/>
</dbReference>
<proteinExistence type="predicted"/>
<dbReference type="PANTHER" id="PTHR38934">
    <property type="entry name" value="HYPHALLY REGULATED CELL WALL PROTEIN 1"/>
    <property type="match status" value="1"/>
</dbReference>
<reference evidence="4" key="1">
    <citation type="submission" date="2021-01" db="EMBL/GenBank/DDBJ databases">
        <authorList>
            <consortium name="Genoscope - CEA"/>
            <person name="William W."/>
        </authorList>
    </citation>
    <scope>NUCLEOTIDE SEQUENCE</scope>
</reference>
<evidence type="ECO:0000313" key="5">
    <source>
        <dbReference type="Proteomes" id="UP000692954"/>
    </source>
</evidence>
<organism evidence="4 5">
    <name type="scientific">Paramecium sonneborni</name>
    <dbReference type="NCBI Taxonomy" id="65129"/>
    <lineage>
        <taxon>Eukaryota</taxon>
        <taxon>Sar</taxon>
        <taxon>Alveolata</taxon>
        <taxon>Ciliophora</taxon>
        <taxon>Intramacronucleata</taxon>
        <taxon>Oligohymenophorea</taxon>
        <taxon>Peniculida</taxon>
        <taxon>Parameciidae</taxon>
        <taxon>Paramecium</taxon>
    </lineage>
</organism>
<dbReference type="NCBIfam" id="TIGR02232">
    <property type="entry name" value="myxo_disulf_rpt"/>
    <property type="match status" value="2"/>
</dbReference>
<dbReference type="Proteomes" id="UP000692954">
    <property type="component" value="Unassembled WGS sequence"/>
</dbReference>
<keyword evidence="2" id="KW-0677">Repeat</keyword>
<gene>
    <name evidence="4" type="ORF">PSON_ATCC_30995.1.T0170412</name>
</gene>
<name>A0A8S1LL22_9CILI</name>
<keyword evidence="1" id="KW-0732">Signal</keyword>
<comment type="caution">
    <text evidence="4">The sequence shown here is derived from an EMBL/GenBank/DDBJ whole genome shotgun (WGS) entry which is preliminary data.</text>
</comment>
<dbReference type="EMBL" id="CAJJDN010000017">
    <property type="protein sequence ID" value="CAD8063444.1"/>
    <property type="molecule type" value="Genomic_DNA"/>
</dbReference>
<evidence type="ECO:0000256" key="1">
    <source>
        <dbReference type="ARBA" id="ARBA00022729"/>
    </source>
</evidence>
<evidence type="ECO:0000256" key="2">
    <source>
        <dbReference type="ARBA" id="ARBA00022737"/>
    </source>
</evidence>
<evidence type="ECO:0000256" key="3">
    <source>
        <dbReference type="ARBA" id="ARBA00023157"/>
    </source>
</evidence>
<dbReference type="PANTHER" id="PTHR38934:SF6">
    <property type="entry name" value="CHROMOSOME UNDETERMINED SCAFFOLD_176, WHOLE GENOME SHOTGUN SEQUENCE"/>
    <property type="match status" value="1"/>
</dbReference>